<dbReference type="OrthoDB" id="139723at2759"/>
<dbReference type="EMBL" id="BSXW01012454">
    <property type="protein sequence ID" value="GMF65229.1"/>
    <property type="molecule type" value="Genomic_DNA"/>
</dbReference>
<dbReference type="AlphaFoldDB" id="A0A9W6YJN5"/>
<name>A0A9W6YJN5_9STRA</name>
<sequence>MSLSSYFSDNQSKQKAYDRYYNQTARSDFVQRRKLRALIAQEAADESLTDKLAQLYMSSVGKAPDYEYDMVLKKIQKSKPEVVKGPTVAIPTPAYSATPETPATARRPRRSSVEYFKTDKATQQFIDSERVKEFKAKNFANAEKNARRAAQKYVDDYQKAARSDKFNANRAMNASEAKVAEEYIVSQVLGDKRSRSASDNAKPKTKRSAKRNIFDNRDNADYRTEGEKSDSDLSDEFKKSLKEEAEFKKLFKTMKKNIFTEIANFQPKTKSGNSNWDGKQLYEYLKKYQPAIDKARGDEYFKDNIKPPPKGKNTKEMYVAYKDELTGILQGIFT</sequence>
<dbReference type="Proteomes" id="UP001165083">
    <property type="component" value="Unassembled WGS sequence"/>
</dbReference>
<evidence type="ECO:0000256" key="1">
    <source>
        <dbReference type="SAM" id="MobiDB-lite"/>
    </source>
</evidence>
<evidence type="ECO:0000313" key="2">
    <source>
        <dbReference type="EMBL" id="GMF65229.1"/>
    </source>
</evidence>
<reference evidence="2" key="1">
    <citation type="submission" date="2023-04" db="EMBL/GenBank/DDBJ databases">
        <title>Phytophthora lilii NBRC 32176.</title>
        <authorList>
            <person name="Ichikawa N."/>
            <person name="Sato H."/>
            <person name="Tonouchi N."/>
        </authorList>
    </citation>
    <scope>NUCLEOTIDE SEQUENCE</scope>
    <source>
        <strain evidence="2">NBRC 32176</strain>
    </source>
</reference>
<evidence type="ECO:0000313" key="3">
    <source>
        <dbReference type="Proteomes" id="UP001165083"/>
    </source>
</evidence>
<gene>
    <name evidence="2" type="ORF">Plil01_001792600</name>
</gene>
<keyword evidence="3" id="KW-1185">Reference proteome</keyword>
<feature type="compositionally biased region" description="Basic and acidic residues" evidence="1">
    <location>
        <begin position="212"/>
        <end position="235"/>
    </location>
</feature>
<accession>A0A9W6YJN5</accession>
<protein>
    <submittedName>
        <fullName evidence="2">Unnamed protein product</fullName>
    </submittedName>
</protein>
<organism evidence="2 3">
    <name type="scientific">Phytophthora lilii</name>
    <dbReference type="NCBI Taxonomy" id="2077276"/>
    <lineage>
        <taxon>Eukaryota</taxon>
        <taxon>Sar</taxon>
        <taxon>Stramenopiles</taxon>
        <taxon>Oomycota</taxon>
        <taxon>Peronosporomycetes</taxon>
        <taxon>Peronosporales</taxon>
        <taxon>Peronosporaceae</taxon>
        <taxon>Phytophthora</taxon>
    </lineage>
</organism>
<comment type="caution">
    <text evidence="2">The sequence shown here is derived from an EMBL/GenBank/DDBJ whole genome shotgun (WGS) entry which is preliminary data.</text>
</comment>
<feature type="region of interest" description="Disordered" evidence="1">
    <location>
        <begin position="192"/>
        <end position="235"/>
    </location>
</feature>
<proteinExistence type="predicted"/>